<reference evidence="2" key="1">
    <citation type="submission" date="2016-09" db="EMBL/GenBank/DDBJ databases">
        <authorList>
            <person name="Varghese N."/>
            <person name="Submissions S."/>
        </authorList>
    </citation>
    <scope>NUCLEOTIDE SEQUENCE [LARGE SCALE GENOMIC DNA]</scope>
    <source>
        <strain evidence="2">S5</strain>
    </source>
</reference>
<dbReference type="GO" id="GO:0005886">
    <property type="term" value="C:plasma membrane"/>
    <property type="evidence" value="ECO:0007669"/>
    <property type="project" value="TreeGrafter"/>
</dbReference>
<organism evidence="1 2">
    <name type="scientific">Pelagirhabdus alkalitolerans</name>
    <dbReference type="NCBI Taxonomy" id="1612202"/>
    <lineage>
        <taxon>Bacteria</taxon>
        <taxon>Bacillati</taxon>
        <taxon>Bacillota</taxon>
        <taxon>Bacilli</taxon>
        <taxon>Bacillales</taxon>
        <taxon>Bacillaceae</taxon>
        <taxon>Pelagirhabdus</taxon>
    </lineage>
</organism>
<keyword evidence="1" id="KW-0282">Flagellum</keyword>
<dbReference type="PANTHER" id="PTHR30531:SF12">
    <property type="entry name" value="FLAGELLAR BIOSYNTHETIC PROTEIN FLHB"/>
    <property type="match status" value="1"/>
</dbReference>
<proteinExistence type="predicted"/>
<dbReference type="Gene3D" id="3.40.1690.10">
    <property type="entry name" value="secretion proteins EscU"/>
    <property type="match status" value="1"/>
</dbReference>
<dbReference type="EMBL" id="FMYI01000002">
    <property type="protein sequence ID" value="SDB88490.1"/>
    <property type="molecule type" value="Genomic_DNA"/>
</dbReference>
<dbReference type="InterPro" id="IPR006135">
    <property type="entry name" value="T3SS_substrate_exporter"/>
</dbReference>
<keyword evidence="1" id="KW-0969">Cilium</keyword>
<dbReference type="RefSeq" id="WP_090792942.1">
    <property type="nucleotide sequence ID" value="NZ_FMYI01000002.1"/>
</dbReference>
<keyword evidence="1" id="KW-0966">Cell projection</keyword>
<dbReference type="OrthoDB" id="5244399at2"/>
<dbReference type="STRING" id="1612202.SAMN05421734_102154"/>
<dbReference type="SUPFAM" id="SSF160544">
    <property type="entry name" value="EscU C-terminal domain-like"/>
    <property type="match status" value="1"/>
</dbReference>
<protein>
    <submittedName>
        <fullName evidence="1">Flagellar biosynthesis protein</fullName>
    </submittedName>
</protein>
<dbReference type="GO" id="GO:0009306">
    <property type="term" value="P:protein secretion"/>
    <property type="evidence" value="ECO:0007669"/>
    <property type="project" value="InterPro"/>
</dbReference>
<evidence type="ECO:0000313" key="2">
    <source>
        <dbReference type="Proteomes" id="UP000242949"/>
    </source>
</evidence>
<evidence type="ECO:0000313" key="1">
    <source>
        <dbReference type="EMBL" id="SDB88490.1"/>
    </source>
</evidence>
<keyword evidence="2" id="KW-1185">Reference proteome</keyword>
<dbReference type="PANTHER" id="PTHR30531">
    <property type="entry name" value="FLAGELLAR BIOSYNTHETIC PROTEIN FLHB"/>
    <property type="match status" value="1"/>
</dbReference>
<dbReference type="Proteomes" id="UP000242949">
    <property type="component" value="Unassembled WGS sequence"/>
</dbReference>
<name>A0A1G6H2F6_9BACI</name>
<dbReference type="InterPro" id="IPR029025">
    <property type="entry name" value="T3SS_substrate_exporter_C"/>
</dbReference>
<dbReference type="Pfam" id="PF01312">
    <property type="entry name" value="Bac_export_2"/>
    <property type="match status" value="1"/>
</dbReference>
<sequence length="92" mass="10500">MTRKNPYRKKAVALEYDQTKAQAPVVKAKGQGYVADEILKRANENDVPVQEDKSLVEVLSQLNINDKIPEDLYQAVAEVFAYVYQVDKKTRN</sequence>
<dbReference type="AlphaFoldDB" id="A0A1G6H2F6"/>
<accession>A0A1G6H2F6</accession>
<gene>
    <name evidence="1" type="ORF">SAMN05421734_102154</name>
</gene>